<dbReference type="AlphaFoldDB" id="A0A974CEP7"/>
<evidence type="ECO:0000313" key="2">
    <source>
        <dbReference type="Proteomes" id="UP000694892"/>
    </source>
</evidence>
<dbReference type="Proteomes" id="UP000694892">
    <property type="component" value="Chromosome 7L"/>
</dbReference>
<dbReference type="EMBL" id="CM004478">
    <property type="protein sequence ID" value="OCT71728.1"/>
    <property type="molecule type" value="Genomic_DNA"/>
</dbReference>
<proteinExistence type="predicted"/>
<name>A0A974CEP7_XENLA</name>
<protein>
    <submittedName>
        <fullName evidence="1">Uncharacterized protein</fullName>
    </submittedName>
</protein>
<gene>
    <name evidence="1" type="ORF">XELAEV_18034706mg</name>
</gene>
<evidence type="ECO:0000313" key="1">
    <source>
        <dbReference type="EMBL" id="OCT71728.1"/>
    </source>
</evidence>
<accession>A0A974CEP7</accession>
<organism evidence="1 2">
    <name type="scientific">Xenopus laevis</name>
    <name type="common">African clawed frog</name>
    <dbReference type="NCBI Taxonomy" id="8355"/>
    <lineage>
        <taxon>Eukaryota</taxon>
        <taxon>Metazoa</taxon>
        <taxon>Chordata</taxon>
        <taxon>Craniata</taxon>
        <taxon>Vertebrata</taxon>
        <taxon>Euteleostomi</taxon>
        <taxon>Amphibia</taxon>
        <taxon>Batrachia</taxon>
        <taxon>Anura</taxon>
        <taxon>Pipoidea</taxon>
        <taxon>Pipidae</taxon>
        <taxon>Xenopodinae</taxon>
        <taxon>Xenopus</taxon>
        <taxon>Xenopus</taxon>
    </lineage>
</organism>
<reference evidence="2" key="1">
    <citation type="journal article" date="2016" name="Nature">
        <title>Genome evolution in the allotetraploid frog Xenopus laevis.</title>
        <authorList>
            <person name="Session A.M."/>
            <person name="Uno Y."/>
            <person name="Kwon T."/>
            <person name="Chapman J.A."/>
            <person name="Toyoda A."/>
            <person name="Takahashi S."/>
            <person name="Fukui A."/>
            <person name="Hikosaka A."/>
            <person name="Suzuki A."/>
            <person name="Kondo M."/>
            <person name="van Heeringen S.J."/>
            <person name="Quigley I."/>
            <person name="Heinz S."/>
            <person name="Ogino H."/>
            <person name="Ochi H."/>
            <person name="Hellsten U."/>
            <person name="Lyons J.B."/>
            <person name="Simakov O."/>
            <person name="Putnam N."/>
            <person name="Stites J."/>
            <person name="Kuroki Y."/>
            <person name="Tanaka T."/>
            <person name="Michiue T."/>
            <person name="Watanabe M."/>
            <person name="Bogdanovic O."/>
            <person name="Lister R."/>
            <person name="Georgiou G."/>
            <person name="Paranjpe S.S."/>
            <person name="van Kruijsbergen I."/>
            <person name="Shu S."/>
            <person name="Carlson J."/>
            <person name="Kinoshita T."/>
            <person name="Ohta Y."/>
            <person name="Mawaribuchi S."/>
            <person name="Jenkins J."/>
            <person name="Grimwood J."/>
            <person name="Schmutz J."/>
            <person name="Mitros T."/>
            <person name="Mozaffari S.V."/>
            <person name="Suzuki Y."/>
            <person name="Haramoto Y."/>
            <person name="Yamamoto T.S."/>
            <person name="Takagi C."/>
            <person name="Heald R."/>
            <person name="Miller K."/>
            <person name="Haudenschild C."/>
            <person name="Kitzman J."/>
            <person name="Nakayama T."/>
            <person name="Izutsu Y."/>
            <person name="Robert J."/>
            <person name="Fortriede J."/>
            <person name="Burns K."/>
            <person name="Lotay V."/>
            <person name="Karimi K."/>
            <person name="Yasuoka Y."/>
            <person name="Dichmann D.S."/>
            <person name="Flajnik M.F."/>
            <person name="Houston D.W."/>
            <person name="Shendure J."/>
            <person name="DuPasquier L."/>
            <person name="Vize P.D."/>
            <person name="Zorn A.M."/>
            <person name="Ito M."/>
            <person name="Marcotte E.M."/>
            <person name="Wallingford J.B."/>
            <person name="Ito Y."/>
            <person name="Asashima M."/>
            <person name="Ueno N."/>
            <person name="Matsuda Y."/>
            <person name="Veenstra G.J."/>
            <person name="Fujiyama A."/>
            <person name="Harland R.M."/>
            <person name="Taira M."/>
            <person name="Rokhsar D.S."/>
        </authorList>
    </citation>
    <scope>NUCLEOTIDE SEQUENCE [LARGE SCALE GENOMIC DNA]</scope>
    <source>
        <strain evidence="2">J</strain>
    </source>
</reference>
<sequence>MLERPWCLLLVPWANKEPSVLRSGWLLHLWMVKVKVKLLETNMTLAFRGTHPAFMFYPRSTISHNWLLWLSFVHKHYFALKT</sequence>